<evidence type="ECO:0000313" key="1">
    <source>
        <dbReference type="EMBL" id="QOX65349.1"/>
    </source>
</evidence>
<organism evidence="1 2">
    <name type="scientific">Anoxybacterium hadale</name>
    <dbReference type="NCBI Taxonomy" id="3408580"/>
    <lineage>
        <taxon>Bacteria</taxon>
        <taxon>Bacillati</taxon>
        <taxon>Bacillota</taxon>
        <taxon>Clostridia</taxon>
        <taxon>Peptostreptococcales</taxon>
        <taxon>Anaerovoracaceae</taxon>
        <taxon>Anoxybacterium</taxon>
    </lineage>
</organism>
<evidence type="ECO:0000313" key="2">
    <source>
        <dbReference type="Proteomes" id="UP000594014"/>
    </source>
</evidence>
<dbReference type="EMBL" id="CP042469">
    <property type="protein sequence ID" value="QOX65349.1"/>
    <property type="molecule type" value="Genomic_DNA"/>
</dbReference>
<accession>A0ACD1AGD6</accession>
<name>A0ACD1AGD6_9FIRM</name>
<protein>
    <submittedName>
        <fullName evidence="1">HAD family phosphatase</fullName>
    </submittedName>
</protein>
<sequence length="278" mass="31169">MIKFKGGIMYRLIVSDLDGTLLRDDNTLSEYTKSIIHKVSQQGIEFMLATGRIFGGAKGYAKELNLDTPILSCNGALIKGTDGTVIYGKHIEPSPLTEVFHLLQGKELYFHFYGEENFYTRKLTDYMSRFYDLNKKLEEQERFPIIEVDPFEVAGKDSIYKVLAHCGTEEHERNELYELLKAVPGISVTSSWSNTFDICADQVNKGIAIERYAAEKGINPSEILCFGDNFNDLEMIQYAGMGVAVENAVTLVKETANYVTLSNNEDGVAKAIEKLILS</sequence>
<gene>
    <name evidence="1" type="ORF">FRZ06_19310</name>
</gene>
<proteinExistence type="predicted"/>
<keyword evidence="2" id="KW-1185">Reference proteome</keyword>
<reference evidence="1" key="1">
    <citation type="submission" date="2019-08" db="EMBL/GenBank/DDBJ databases">
        <title>Genome sequence of Clostridiales bacterium MT110.</title>
        <authorList>
            <person name="Cao J."/>
        </authorList>
    </citation>
    <scope>NUCLEOTIDE SEQUENCE</scope>
    <source>
        <strain evidence="1">MT110</strain>
    </source>
</reference>
<dbReference type="Proteomes" id="UP000594014">
    <property type="component" value="Chromosome"/>
</dbReference>